<comment type="subcellular location">
    <subcellularLocation>
        <location evidence="1">Cellular thylakoid lumen</location>
    </subcellularLocation>
</comment>
<evidence type="ECO:0000313" key="13">
    <source>
        <dbReference type="Proteomes" id="UP000614714"/>
    </source>
</evidence>
<keyword evidence="3" id="KW-0813">Transport</keyword>
<dbReference type="EMBL" id="JAEMHL010000001">
    <property type="protein sequence ID" value="MBJ6749076.1"/>
    <property type="molecule type" value="Genomic_DNA"/>
</dbReference>
<dbReference type="PANTHER" id="PTHR34688">
    <property type="entry name" value="CYTOCHROME C6, CHLOROPLASTIC"/>
    <property type="match status" value="1"/>
</dbReference>
<evidence type="ECO:0000256" key="8">
    <source>
        <dbReference type="ARBA" id="ARBA00023078"/>
    </source>
</evidence>
<dbReference type="InterPro" id="IPR023655">
    <property type="entry name" value="Cyt_C6"/>
</dbReference>
<keyword evidence="7 9" id="KW-0408">Iron</keyword>
<feature type="region of interest" description="Disordered" evidence="10">
    <location>
        <begin position="1"/>
        <end position="31"/>
    </location>
</feature>
<evidence type="ECO:0000256" key="3">
    <source>
        <dbReference type="ARBA" id="ARBA00022448"/>
    </source>
</evidence>
<dbReference type="PANTHER" id="PTHR34688:SF2">
    <property type="entry name" value="CYTOCHROME C6, CHLOROPLASTIC"/>
    <property type="match status" value="1"/>
</dbReference>
<organism evidence="12 13">
    <name type="scientific">Geomonas anaerohicana</name>
    <dbReference type="NCBI Taxonomy" id="2798583"/>
    <lineage>
        <taxon>Bacteria</taxon>
        <taxon>Pseudomonadati</taxon>
        <taxon>Thermodesulfobacteriota</taxon>
        <taxon>Desulfuromonadia</taxon>
        <taxon>Geobacterales</taxon>
        <taxon>Geobacteraceae</taxon>
        <taxon>Geomonas</taxon>
    </lineage>
</organism>
<evidence type="ECO:0000256" key="1">
    <source>
        <dbReference type="ARBA" id="ARBA00004518"/>
    </source>
</evidence>
<dbReference type="Proteomes" id="UP000614714">
    <property type="component" value="Unassembled WGS sequence"/>
</dbReference>
<evidence type="ECO:0000256" key="9">
    <source>
        <dbReference type="PROSITE-ProRule" id="PRU00433"/>
    </source>
</evidence>
<name>A0ABS0Y9X1_9BACT</name>
<evidence type="ECO:0000259" key="11">
    <source>
        <dbReference type="PROSITE" id="PS51007"/>
    </source>
</evidence>
<accession>A0ABS0Y9X1</accession>
<evidence type="ECO:0000256" key="5">
    <source>
        <dbReference type="ARBA" id="ARBA00022723"/>
    </source>
</evidence>
<feature type="domain" description="Cytochrome c" evidence="11">
    <location>
        <begin position="68"/>
        <end position="149"/>
    </location>
</feature>
<evidence type="ECO:0000313" key="12">
    <source>
        <dbReference type="EMBL" id="MBJ6749076.1"/>
    </source>
</evidence>
<sequence length="150" mass="15508">MPLCRAPGTTPPQAPPPGGGRPGGGLGSRQVRRPVRLPLPGRHIAACLAVAALLSGCTEPNKSKSPPVASERGAQLFKERCAACHPDGGNVINPKKTLHGGVLADHGITTPAGIVARMRTPGPGMTRFDQGTIPDADARLIAEYILATFR</sequence>
<comment type="caution">
    <text evidence="12">The sequence shown here is derived from an EMBL/GenBank/DDBJ whole genome shotgun (WGS) entry which is preliminary data.</text>
</comment>
<comment type="similarity">
    <text evidence="2">Belongs to the cytochrome c family. PetJ subfamily.</text>
</comment>
<evidence type="ECO:0000256" key="2">
    <source>
        <dbReference type="ARBA" id="ARBA00009650"/>
    </source>
</evidence>
<dbReference type="Gene3D" id="1.10.760.10">
    <property type="entry name" value="Cytochrome c-like domain"/>
    <property type="match status" value="1"/>
</dbReference>
<dbReference type="InterPro" id="IPR036909">
    <property type="entry name" value="Cyt_c-like_dom_sf"/>
</dbReference>
<keyword evidence="13" id="KW-1185">Reference proteome</keyword>
<dbReference type="InterPro" id="IPR009056">
    <property type="entry name" value="Cyt_c-like_dom"/>
</dbReference>
<evidence type="ECO:0000256" key="7">
    <source>
        <dbReference type="ARBA" id="ARBA00023004"/>
    </source>
</evidence>
<keyword evidence="5 9" id="KW-0479">Metal-binding</keyword>
<evidence type="ECO:0000256" key="6">
    <source>
        <dbReference type="ARBA" id="ARBA00022982"/>
    </source>
</evidence>
<dbReference type="SUPFAM" id="SSF46626">
    <property type="entry name" value="Cytochrome c"/>
    <property type="match status" value="1"/>
</dbReference>
<gene>
    <name evidence="12" type="ORF">JFN91_02495</name>
</gene>
<dbReference type="Pfam" id="PF13442">
    <property type="entry name" value="Cytochrome_CBB3"/>
    <property type="match status" value="1"/>
</dbReference>
<keyword evidence="6" id="KW-0249">Electron transport</keyword>
<evidence type="ECO:0000256" key="10">
    <source>
        <dbReference type="SAM" id="MobiDB-lite"/>
    </source>
</evidence>
<protein>
    <submittedName>
        <fullName evidence="12">C-type cytochrome</fullName>
    </submittedName>
</protein>
<keyword evidence="4 9" id="KW-0349">Heme</keyword>
<feature type="compositionally biased region" description="Pro residues" evidence="10">
    <location>
        <begin position="9"/>
        <end position="19"/>
    </location>
</feature>
<reference evidence="12 13" key="1">
    <citation type="submission" date="2020-12" db="EMBL/GenBank/DDBJ databases">
        <title>Geomonas sp. Red421, isolated from paddy soil.</title>
        <authorList>
            <person name="Xu Z."/>
            <person name="Zhang Z."/>
            <person name="Masuda Y."/>
            <person name="Itoh H."/>
            <person name="Senoo K."/>
        </authorList>
    </citation>
    <scope>NUCLEOTIDE SEQUENCE [LARGE SCALE GENOMIC DNA]</scope>
    <source>
        <strain evidence="12 13">Red421</strain>
    </source>
</reference>
<proteinExistence type="inferred from homology"/>
<keyword evidence="8" id="KW-0793">Thylakoid</keyword>
<evidence type="ECO:0000256" key="4">
    <source>
        <dbReference type="ARBA" id="ARBA00022617"/>
    </source>
</evidence>
<dbReference type="PROSITE" id="PS51007">
    <property type="entry name" value="CYTC"/>
    <property type="match status" value="1"/>
</dbReference>